<keyword evidence="1" id="KW-0732">Signal</keyword>
<evidence type="ECO:0000256" key="1">
    <source>
        <dbReference type="SAM" id="SignalP"/>
    </source>
</evidence>
<dbReference type="PANTHER" id="PTHR36919:SF2">
    <property type="entry name" value="BLL6627 PROTEIN"/>
    <property type="match status" value="1"/>
</dbReference>
<organism evidence="3 4">
    <name type="scientific">Lacimonas salitolerans</name>
    <dbReference type="NCBI Taxonomy" id="1323750"/>
    <lineage>
        <taxon>Bacteria</taxon>
        <taxon>Pseudomonadati</taxon>
        <taxon>Pseudomonadota</taxon>
        <taxon>Alphaproteobacteria</taxon>
        <taxon>Rhodobacterales</taxon>
        <taxon>Paracoccaceae</taxon>
        <taxon>Lacimonas</taxon>
    </lineage>
</organism>
<proteinExistence type="predicted"/>
<dbReference type="EMBL" id="JBHUDD010000027">
    <property type="protein sequence ID" value="MFD1508272.1"/>
    <property type="molecule type" value="Genomic_DNA"/>
</dbReference>
<reference evidence="4" key="1">
    <citation type="journal article" date="2019" name="Int. J. Syst. Evol. Microbiol.">
        <title>The Global Catalogue of Microorganisms (GCM) 10K type strain sequencing project: providing services to taxonomists for standard genome sequencing and annotation.</title>
        <authorList>
            <consortium name="The Broad Institute Genomics Platform"/>
            <consortium name="The Broad Institute Genome Sequencing Center for Infectious Disease"/>
            <person name="Wu L."/>
            <person name="Ma J."/>
        </authorList>
    </citation>
    <scope>NUCLEOTIDE SEQUENCE [LARGE SCALE GENOMIC DNA]</scope>
    <source>
        <strain evidence="4">CGMCC 1.12477</strain>
    </source>
</reference>
<feature type="signal peptide" evidence="1">
    <location>
        <begin position="1"/>
        <end position="20"/>
    </location>
</feature>
<evidence type="ECO:0000313" key="4">
    <source>
        <dbReference type="Proteomes" id="UP001597186"/>
    </source>
</evidence>
<dbReference type="Gene3D" id="2.40.128.520">
    <property type="match status" value="1"/>
</dbReference>
<comment type="caution">
    <text evidence="3">The sequence shown here is derived from an EMBL/GenBank/DDBJ whole genome shotgun (WGS) entry which is preliminary data.</text>
</comment>
<feature type="domain" description="DUF2147" evidence="2">
    <location>
        <begin position="25"/>
        <end position="128"/>
    </location>
</feature>
<dbReference type="RefSeq" id="WP_379912733.1">
    <property type="nucleotide sequence ID" value="NZ_JBHUDD010000027.1"/>
</dbReference>
<dbReference type="PANTHER" id="PTHR36919">
    <property type="entry name" value="BLR1215 PROTEIN"/>
    <property type="match status" value="1"/>
</dbReference>
<evidence type="ECO:0000313" key="3">
    <source>
        <dbReference type="EMBL" id="MFD1508272.1"/>
    </source>
</evidence>
<name>A0ABW4EAW7_9RHOB</name>
<dbReference type="Proteomes" id="UP001597186">
    <property type="component" value="Unassembled WGS sequence"/>
</dbReference>
<accession>A0ABW4EAW7</accession>
<gene>
    <name evidence="3" type="ORF">ACFTOW_02500</name>
</gene>
<dbReference type="Pfam" id="PF09917">
    <property type="entry name" value="DUF2147"/>
    <property type="match status" value="1"/>
</dbReference>
<dbReference type="InterPro" id="IPR019223">
    <property type="entry name" value="DUF2147"/>
</dbReference>
<evidence type="ECO:0000259" key="2">
    <source>
        <dbReference type="Pfam" id="PF09917"/>
    </source>
</evidence>
<protein>
    <submittedName>
        <fullName evidence="3">DUF2147 domain-containing protein</fullName>
    </submittedName>
</protein>
<keyword evidence="4" id="KW-1185">Reference proteome</keyword>
<feature type="chain" id="PRO_5045064438" evidence="1">
    <location>
        <begin position="21"/>
        <end position="130"/>
    </location>
</feature>
<sequence>MRPLVLALAMAGLGAGTALADPAHGLWQTERGSDGGYLYVQVAPCGALVCGTIAGAFDDAGTPGPSYEHMGKNIIWDMEAQGDGAFAGGRIWAPDSGKTYRSKMQVSGNALKVSGCVGPICRSQTWTRVQ</sequence>